<dbReference type="InterPro" id="IPR050621">
    <property type="entry name" value="Tudor_domain_containing"/>
</dbReference>
<feature type="non-terminal residue" evidence="2">
    <location>
        <position position="1"/>
    </location>
</feature>
<proteinExistence type="predicted"/>
<evidence type="ECO:0000313" key="6">
    <source>
        <dbReference type="Proteomes" id="UP000030742"/>
    </source>
</evidence>
<evidence type="ECO:0000313" key="2">
    <source>
        <dbReference type="EMBL" id="ENN78150.1"/>
    </source>
</evidence>
<feature type="domain" description="Tudor" evidence="1">
    <location>
        <begin position="99"/>
        <end position="160"/>
    </location>
</feature>
<dbReference type="HOGENOM" id="CLU_950808_0_0_1"/>
<dbReference type="EMBL" id="KB632326">
    <property type="protein sequence ID" value="ERL92436.1"/>
    <property type="molecule type" value="Genomic_DNA"/>
</dbReference>
<dbReference type="Gene3D" id="2.40.50.90">
    <property type="match status" value="1"/>
</dbReference>
<evidence type="ECO:0000313" key="3">
    <source>
        <dbReference type="EMBL" id="ERL92436.1"/>
    </source>
</evidence>
<dbReference type="InterPro" id="IPR002999">
    <property type="entry name" value="Tudor"/>
</dbReference>
<dbReference type="Proteomes" id="UP000019118">
    <property type="component" value="Unassembled WGS sequence"/>
</dbReference>
<dbReference type="KEGG" id="dpa:109536299"/>
<dbReference type="GO" id="GO:0005737">
    <property type="term" value="C:cytoplasm"/>
    <property type="evidence" value="ECO:0007669"/>
    <property type="project" value="UniProtKB-ARBA"/>
</dbReference>
<dbReference type="AlphaFoldDB" id="N6U8Z1"/>
<dbReference type="OMA" id="GENMENH"/>
<reference evidence="4" key="2">
    <citation type="submission" date="2024-08" db="UniProtKB">
        <authorList>
            <consortium name="EnsemblMetazoa"/>
        </authorList>
    </citation>
    <scope>IDENTIFICATION</scope>
</reference>
<keyword evidence="5" id="KW-1185">Reference proteome</keyword>
<dbReference type="Gene3D" id="2.30.30.140">
    <property type="match status" value="1"/>
</dbReference>
<dbReference type="PANTHER" id="PTHR22948:SF76">
    <property type="entry name" value="FI20010P1-RELATED"/>
    <property type="match status" value="1"/>
</dbReference>
<evidence type="ECO:0000313" key="5">
    <source>
        <dbReference type="Proteomes" id="UP000019118"/>
    </source>
</evidence>
<dbReference type="InterPro" id="IPR035437">
    <property type="entry name" value="SNase_OB-fold_sf"/>
</dbReference>
<dbReference type="PANTHER" id="PTHR22948">
    <property type="entry name" value="TUDOR DOMAIN CONTAINING PROTEIN"/>
    <property type="match status" value="1"/>
</dbReference>
<organism evidence="2">
    <name type="scientific">Dendroctonus ponderosae</name>
    <name type="common">Mountain pine beetle</name>
    <dbReference type="NCBI Taxonomy" id="77166"/>
    <lineage>
        <taxon>Eukaryota</taxon>
        <taxon>Metazoa</taxon>
        <taxon>Ecdysozoa</taxon>
        <taxon>Arthropoda</taxon>
        <taxon>Hexapoda</taxon>
        <taxon>Insecta</taxon>
        <taxon>Pterygota</taxon>
        <taxon>Neoptera</taxon>
        <taxon>Endopterygota</taxon>
        <taxon>Coleoptera</taxon>
        <taxon>Polyphaga</taxon>
        <taxon>Cucujiformia</taxon>
        <taxon>Curculionidae</taxon>
        <taxon>Scolytinae</taxon>
        <taxon>Dendroctonus</taxon>
    </lineage>
</organism>
<dbReference type="STRING" id="77166.N6U8Z1"/>
<dbReference type="SUPFAM" id="SSF63748">
    <property type="entry name" value="Tudor/PWWP/MBT"/>
    <property type="match status" value="1"/>
</dbReference>
<dbReference type="SMART" id="SM00333">
    <property type="entry name" value="TUDOR"/>
    <property type="match status" value="1"/>
</dbReference>
<protein>
    <recommendedName>
        <fullName evidence="1">Tudor domain-containing protein</fullName>
    </recommendedName>
</protein>
<gene>
    <name evidence="4" type="primary">109536299</name>
    <name evidence="3" type="ORF">D910_09750</name>
    <name evidence="2" type="ORF">YQE_05304</name>
</gene>
<dbReference type="Pfam" id="PF00567">
    <property type="entry name" value="TUDOR"/>
    <property type="match status" value="1"/>
</dbReference>
<reference evidence="5 6" key="1">
    <citation type="journal article" date="2013" name="Genome Biol.">
        <title>Draft genome of the mountain pine beetle, Dendroctonus ponderosae Hopkins, a major forest pest.</title>
        <authorList>
            <person name="Keeling C.I."/>
            <person name="Yuen M.M."/>
            <person name="Liao N.Y."/>
            <person name="Docking T.R."/>
            <person name="Chan S.K."/>
            <person name="Taylor G.A."/>
            <person name="Palmquist D.L."/>
            <person name="Jackman S.D."/>
            <person name="Nguyen A."/>
            <person name="Li M."/>
            <person name="Henderson H."/>
            <person name="Janes J.K."/>
            <person name="Zhao Y."/>
            <person name="Pandoh P."/>
            <person name="Moore R."/>
            <person name="Sperling F.A."/>
            <person name="Huber D.P."/>
            <person name="Birol I."/>
            <person name="Jones S.J."/>
            <person name="Bohlmann J."/>
        </authorList>
    </citation>
    <scope>NUCLEOTIDE SEQUENCE</scope>
</reference>
<name>N6U8Z1_DENPD</name>
<dbReference type="OrthoDB" id="6761716at2759"/>
<accession>N6U8Z1</accession>
<dbReference type="PROSITE" id="PS50304">
    <property type="entry name" value="TUDOR"/>
    <property type="match status" value="1"/>
</dbReference>
<evidence type="ECO:0000259" key="1">
    <source>
        <dbReference type="PROSITE" id="PS50304"/>
    </source>
</evidence>
<evidence type="ECO:0000313" key="4">
    <source>
        <dbReference type="EnsemblMetazoa" id="XP_019758019.1"/>
    </source>
</evidence>
<dbReference type="Proteomes" id="UP000030742">
    <property type="component" value="Unassembled WGS sequence"/>
</dbReference>
<dbReference type="EnsemblMetazoa" id="XM_019902460.1">
    <property type="protein sequence ID" value="XP_019758019.1"/>
    <property type="gene ID" value="LOC109536299"/>
</dbReference>
<sequence length="293" mass="33835">MSSARVDKSIKMSKEVDIKPPNHIVDDWSFNFQGAGKISSCFDSTNFNLDESYPVQVTHIYDPSHFWIVTRIAEIDAFHHYMHDFYKKYTRYYRIPLEHLKLNMYCMVHIDTRFYRGILTNVPLLGDAQTLGFVFLIDYGSTAKVPLDQLYFMTEAMFDVPAFAVRASLQGLGPLEGDSWPVDLADELWKLVTTDCLVGKVTYICSTNKVLFLKLFNLNDNNRESINDHFVSERLARQMSTFDVKEMKRSQKEKRLPVLPFLQPSFAELETGACTDSSKLAELIKEFQPFAKM</sequence>
<dbReference type="EMBL" id="KB740923">
    <property type="protein sequence ID" value="ENN78150.1"/>
    <property type="molecule type" value="Genomic_DNA"/>
</dbReference>